<comment type="caution">
    <text evidence="1">The sequence shown here is derived from an EMBL/GenBank/DDBJ whole genome shotgun (WGS) entry which is preliminary data.</text>
</comment>
<gene>
    <name evidence="1" type="ORF">J2Z40_002315</name>
</gene>
<dbReference type="Proteomes" id="UP001519293">
    <property type="component" value="Unassembled WGS sequence"/>
</dbReference>
<protein>
    <submittedName>
        <fullName evidence="1">Uncharacterized protein</fullName>
    </submittedName>
</protein>
<evidence type="ECO:0000313" key="1">
    <source>
        <dbReference type="EMBL" id="MBP2241743.1"/>
    </source>
</evidence>
<keyword evidence="2" id="KW-1185">Reference proteome</keyword>
<proteinExistence type="predicted"/>
<evidence type="ECO:0000313" key="2">
    <source>
        <dbReference type="Proteomes" id="UP001519293"/>
    </source>
</evidence>
<dbReference type="EMBL" id="JAGIKZ010000012">
    <property type="protein sequence ID" value="MBP2241743.1"/>
    <property type="molecule type" value="Genomic_DNA"/>
</dbReference>
<dbReference type="RefSeq" id="WP_066400592.1">
    <property type="nucleotide sequence ID" value="NZ_JAGIKZ010000012.1"/>
</dbReference>
<accession>A0ABS4RFQ8</accession>
<name>A0ABS4RFQ8_9BACI</name>
<reference evidence="1 2" key="1">
    <citation type="submission" date="2021-03" db="EMBL/GenBank/DDBJ databases">
        <title>Genomic Encyclopedia of Type Strains, Phase IV (KMG-IV): sequencing the most valuable type-strain genomes for metagenomic binning, comparative biology and taxonomic classification.</title>
        <authorList>
            <person name="Goeker M."/>
        </authorList>
    </citation>
    <scope>NUCLEOTIDE SEQUENCE [LARGE SCALE GENOMIC DNA]</scope>
    <source>
        <strain evidence="1 2">DSM 26675</strain>
    </source>
</reference>
<sequence length="226" mass="26155">MELTTLEAIQYCIYEGIEGAEKRLQSYERRGRIDNSSVLEALIRDLKMIHVSVSLKTDEEGEILKGKKRRFLLGEKRSERAERIDDRKNNGAIREAGKSLLDELVFKAILELQKTHCNDDGDIEVTTTQLIKKYAFINPGAIEYKVILKLIRENIFGEANMIYAHSITEYIRAYIRDTNRNILTSSLKELEKTGRISWSFKYFISDITGHNDVSEEDYLEKQRLGV</sequence>
<organism evidence="1 2">
    <name type="scientific">Cytobacillus eiseniae</name>
    <dbReference type="NCBI Taxonomy" id="762947"/>
    <lineage>
        <taxon>Bacteria</taxon>
        <taxon>Bacillati</taxon>
        <taxon>Bacillota</taxon>
        <taxon>Bacilli</taxon>
        <taxon>Bacillales</taxon>
        <taxon>Bacillaceae</taxon>
        <taxon>Cytobacillus</taxon>
    </lineage>
</organism>